<keyword evidence="3" id="KW-1185">Reference proteome</keyword>
<protein>
    <submittedName>
        <fullName evidence="2">NrsF family protein</fullName>
    </submittedName>
</protein>
<keyword evidence="1" id="KW-1133">Transmembrane helix</keyword>
<feature type="transmembrane region" description="Helical" evidence="1">
    <location>
        <begin position="47"/>
        <end position="64"/>
    </location>
</feature>
<keyword evidence="1" id="KW-0472">Membrane</keyword>
<reference evidence="2 3" key="1">
    <citation type="submission" date="2023-01" db="EMBL/GenBank/DDBJ databases">
        <title>Minimal conservation of predation-associated metabolite biosynthetic gene clusters underscores biosynthetic potential of Myxococcota including descriptions for ten novel species: Archangium lansinium sp. nov., Myxococcus landrumus sp. nov., Nannocystis bai.</title>
        <authorList>
            <person name="Ahearne A."/>
            <person name="Stevens C."/>
            <person name="Dowd S."/>
        </authorList>
    </citation>
    <scope>NUCLEOTIDE SEQUENCE [LARGE SCALE GENOMIC DNA]</scope>
    <source>
        <strain evidence="2 3">WIWO2</strain>
    </source>
</reference>
<dbReference type="InterPro" id="IPR009495">
    <property type="entry name" value="NrsF"/>
</dbReference>
<sequence length="226" mass="22950">MVNESDLLKGMEEIPDPAAHLAARPPPAVAKAPAEPSLTRPTRERRSWSALLAGLGWILLVSWWEGFRDDLPSLRVAVPLAVTAALSGLGLLLALSPRARGLPAGVRAIQALVVAVPAGFLAAAVATSPMADPPVPLATHLRCVASAVGTAVLPFTLAALVLRRSFLSAPAWRGAAIGALCGLGVVVGIGTHCDIDDLLHIAFAHGVPIAAGALLGAAAGALRGRA</sequence>
<organism evidence="2 3">
    <name type="scientific">Sorangium atrum</name>
    <dbReference type="NCBI Taxonomy" id="2995308"/>
    <lineage>
        <taxon>Bacteria</taxon>
        <taxon>Pseudomonadati</taxon>
        <taxon>Myxococcota</taxon>
        <taxon>Polyangia</taxon>
        <taxon>Polyangiales</taxon>
        <taxon>Polyangiaceae</taxon>
        <taxon>Sorangium</taxon>
    </lineage>
</organism>
<feature type="transmembrane region" description="Helical" evidence="1">
    <location>
        <begin position="76"/>
        <end position="96"/>
    </location>
</feature>
<gene>
    <name evidence="2" type="ORF">POL72_10800</name>
</gene>
<keyword evidence="1" id="KW-0812">Transmembrane</keyword>
<proteinExistence type="predicted"/>
<dbReference type="Pfam" id="PF06532">
    <property type="entry name" value="NrsF"/>
    <property type="match status" value="1"/>
</dbReference>
<comment type="caution">
    <text evidence="2">The sequence shown here is derived from an EMBL/GenBank/DDBJ whole genome shotgun (WGS) entry which is preliminary data.</text>
</comment>
<dbReference type="RefSeq" id="WP_272095012.1">
    <property type="nucleotide sequence ID" value="NZ_JAQNDK010000001.1"/>
</dbReference>
<dbReference type="Proteomes" id="UP001217485">
    <property type="component" value="Unassembled WGS sequence"/>
</dbReference>
<evidence type="ECO:0000313" key="2">
    <source>
        <dbReference type="EMBL" id="MDC0678224.1"/>
    </source>
</evidence>
<feature type="transmembrane region" description="Helical" evidence="1">
    <location>
        <begin position="174"/>
        <end position="192"/>
    </location>
</feature>
<name>A0ABT5BXG3_9BACT</name>
<evidence type="ECO:0000256" key="1">
    <source>
        <dbReference type="SAM" id="Phobius"/>
    </source>
</evidence>
<feature type="transmembrane region" description="Helical" evidence="1">
    <location>
        <begin position="108"/>
        <end position="127"/>
    </location>
</feature>
<evidence type="ECO:0000313" key="3">
    <source>
        <dbReference type="Proteomes" id="UP001217485"/>
    </source>
</evidence>
<dbReference type="EMBL" id="JAQNDK010000001">
    <property type="protein sequence ID" value="MDC0678224.1"/>
    <property type="molecule type" value="Genomic_DNA"/>
</dbReference>
<feature type="transmembrane region" description="Helical" evidence="1">
    <location>
        <begin position="139"/>
        <end position="162"/>
    </location>
</feature>
<accession>A0ABT5BXG3</accession>
<feature type="transmembrane region" description="Helical" evidence="1">
    <location>
        <begin position="198"/>
        <end position="222"/>
    </location>
</feature>